<keyword evidence="4" id="KW-0808">Transferase</keyword>
<evidence type="ECO:0000259" key="12">
    <source>
        <dbReference type="Pfam" id="PF07730"/>
    </source>
</evidence>
<protein>
    <recommendedName>
        <fullName evidence="2">histidine kinase</fullName>
        <ecNumber evidence="2">2.7.13.3</ecNumber>
    </recommendedName>
</protein>
<feature type="compositionally biased region" description="Low complexity" evidence="9">
    <location>
        <begin position="394"/>
        <end position="411"/>
    </location>
</feature>
<comment type="caution">
    <text evidence="13">The sequence shown here is derived from an EMBL/GenBank/DDBJ whole genome shotgun (WGS) entry which is preliminary data.</text>
</comment>
<feature type="domain" description="Histidine kinase/HSP90-like ATPase" evidence="11">
    <location>
        <begin position="294"/>
        <end position="380"/>
    </location>
</feature>
<evidence type="ECO:0000256" key="2">
    <source>
        <dbReference type="ARBA" id="ARBA00012438"/>
    </source>
</evidence>
<evidence type="ECO:0000256" key="9">
    <source>
        <dbReference type="SAM" id="MobiDB-lite"/>
    </source>
</evidence>
<keyword evidence="3" id="KW-0597">Phosphoprotein</keyword>
<dbReference type="RefSeq" id="WP_308118773.1">
    <property type="nucleotide sequence ID" value="NZ_JACCFO010000001.1"/>
</dbReference>
<gene>
    <name evidence="13" type="ORF">HNR12_004433</name>
</gene>
<keyword evidence="6 13" id="KW-0418">Kinase</keyword>
<evidence type="ECO:0000256" key="6">
    <source>
        <dbReference type="ARBA" id="ARBA00022777"/>
    </source>
</evidence>
<dbReference type="Proteomes" id="UP000575985">
    <property type="component" value="Unassembled WGS sequence"/>
</dbReference>
<dbReference type="PANTHER" id="PTHR24421:SF10">
    <property type="entry name" value="NITRATE_NITRITE SENSOR PROTEIN NARQ"/>
    <property type="match status" value="1"/>
</dbReference>
<proteinExistence type="predicted"/>
<dbReference type="Gene3D" id="1.20.5.1930">
    <property type="match status" value="1"/>
</dbReference>
<dbReference type="GO" id="GO:0016020">
    <property type="term" value="C:membrane"/>
    <property type="evidence" value="ECO:0007669"/>
    <property type="project" value="InterPro"/>
</dbReference>
<evidence type="ECO:0000256" key="5">
    <source>
        <dbReference type="ARBA" id="ARBA00022741"/>
    </source>
</evidence>
<dbReference type="InterPro" id="IPR050482">
    <property type="entry name" value="Sensor_HK_TwoCompSys"/>
</dbReference>
<dbReference type="AlphaFoldDB" id="A0A853BTT7"/>
<feature type="domain" description="Signal transduction histidine kinase subgroup 3 dimerisation and phosphoacceptor" evidence="12">
    <location>
        <begin position="184"/>
        <end position="250"/>
    </location>
</feature>
<dbReference type="Gene3D" id="3.30.565.10">
    <property type="entry name" value="Histidine kinase-like ATPase, C-terminal domain"/>
    <property type="match status" value="1"/>
</dbReference>
<feature type="region of interest" description="Disordered" evidence="9">
    <location>
        <begin position="370"/>
        <end position="417"/>
    </location>
</feature>
<organism evidence="13 14">
    <name type="scientific">Streptomonospora nanhaiensis</name>
    <dbReference type="NCBI Taxonomy" id="1323731"/>
    <lineage>
        <taxon>Bacteria</taxon>
        <taxon>Bacillati</taxon>
        <taxon>Actinomycetota</taxon>
        <taxon>Actinomycetes</taxon>
        <taxon>Streptosporangiales</taxon>
        <taxon>Nocardiopsidaceae</taxon>
        <taxon>Streptomonospora</taxon>
    </lineage>
</organism>
<feature type="transmembrane region" description="Helical" evidence="10">
    <location>
        <begin position="79"/>
        <end position="101"/>
    </location>
</feature>
<dbReference type="GO" id="GO:0000155">
    <property type="term" value="F:phosphorelay sensor kinase activity"/>
    <property type="evidence" value="ECO:0007669"/>
    <property type="project" value="InterPro"/>
</dbReference>
<dbReference type="InterPro" id="IPR003594">
    <property type="entry name" value="HATPase_dom"/>
</dbReference>
<feature type="transmembrane region" description="Helical" evidence="10">
    <location>
        <begin position="42"/>
        <end position="59"/>
    </location>
</feature>
<feature type="transmembrane region" description="Helical" evidence="10">
    <location>
        <begin position="12"/>
        <end position="30"/>
    </location>
</feature>
<evidence type="ECO:0000313" key="14">
    <source>
        <dbReference type="Proteomes" id="UP000575985"/>
    </source>
</evidence>
<keyword evidence="10" id="KW-1133">Transmembrane helix</keyword>
<dbReference type="PANTHER" id="PTHR24421">
    <property type="entry name" value="NITRATE/NITRITE SENSOR PROTEIN NARX-RELATED"/>
    <property type="match status" value="1"/>
</dbReference>
<dbReference type="SUPFAM" id="SSF55874">
    <property type="entry name" value="ATPase domain of HSP90 chaperone/DNA topoisomerase II/histidine kinase"/>
    <property type="match status" value="1"/>
</dbReference>
<comment type="catalytic activity">
    <reaction evidence="1">
        <text>ATP + protein L-histidine = ADP + protein N-phospho-L-histidine.</text>
        <dbReference type="EC" id="2.7.13.3"/>
    </reaction>
</comment>
<keyword evidence="10" id="KW-0812">Transmembrane</keyword>
<dbReference type="CDD" id="cd16917">
    <property type="entry name" value="HATPase_UhpB-NarQ-NarX-like"/>
    <property type="match status" value="1"/>
</dbReference>
<evidence type="ECO:0000313" key="13">
    <source>
        <dbReference type="EMBL" id="NYI98156.1"/>
    </source>
</evidence>
<dbReference type="EC" id="2.7.13.3" evidence="2"/>
<dbReference type="Pfam" id="PF07730">
    <property type="entry name" value="HisKA_3"/>
    <property type="match status" value="1"/>
</dbReference>
<evidence type="ECO:0000256" key="7">
    <source>
        <dbReference type="ARBA" id="ARBA00022840"/>
    </source>
</evidence>
<dbReference type="GO" id="GO:0005524">
    <property type="term" value="F:ATP binding"/>
    <property type="evidence" value="ECO:0007669"/>
    <property type="project" value="UniProtKB-KW"/>
</dbReference>
<keyword evidence="7" id="KW-0067">ATP-binding</keyword>
<evidence type="ECO:0000256" key="1">
    <source>
        <dbReference type="ARBA" id="ARBA00000085"/>
    </source>
</evidence>
<keyword evidence="14" id="KW-1185">Reference proteome</keyword>
<keyword evidence="10" id="KW-0472">Membrane</keyword>
<name>A0A853BTT7_9ACTN</name>
<dbReference type="EMBL" id="JACCFO010000001">
    <property type="protein sequence ID" value="NYI98156.1"/>
    <property type="molecule type" value="Genomic_DNA"/>
</dbReference>
<evidence type="ECO:0000256" key="10">
    <source>
        <dbReference type="SAM" id="Phobius"/>
    </source>
</evidence>
<keyword evidence="5" id="KW-0547">Nucleotide-binding</keyword>
<dbReference type="InterPro" id="IPR036890">
    <property type="entry name" value="HATPase_C_sf"/>
</dbReference>
<accession>A0A853BTT7</accession>
<evidence type="ECO:0000259" key="11">
    <source>
        <dbReference type="Pfam" id="PF02518"/>
    </source>
</evidence>
<evidence type="ECO:0000256" key="8">
    <source>
        <dbReference type="ARBA" id="ARBA00023012"/>
    </source>
</evidence>
<dbReference type="Pfam" id="PF02518">
    <property type="entry name" value="HATPase_c"/>
    <property type="match status" value="1"/>
</dbReference>
<dbReference type="GO" id="GO:0046983">
    <property type="term" value="F:protein dimerization activity"/>
    <property type="evidence" value="ECO:0007669"/>
    <property type="project" value="InterPro"/>
</dbReference>
<evidence type="ECO:0000256" key="4">
    <source>
        <dbReference type="ARBA" id="ARBA00022679"/>
    </source>
</evidence>
<keyword evidence="8" id="KW-0902">Two-component regulatory system</keyword>
<sequence>MRSVPLPTRRDTAVTLVTAVVSLATTLFAEQLLQDGAPSRPLAPWGLVWMAAAVAPLLWRSRYPAAVAAISAPLSVLYYPLGFPDGCVGLAGAIALFGAAADGRRWQAWTLAAAQFLVIHLWEALAYGAPRLGPALGMLAWCLVLVGSGELKRKHTEYRALARERADEAARTREESVRRRISEERVQLARDVHDTVAHNISLINVQAGTALYLIETEPERAAEALATIKRTSKETLRELRATLNVLRSADERAPRSPAPGLDRLAELAEGTRGAGLDVRVVRTGADRPLSANTQTAAYRIVQEALTNAVRHARATTVVVEVDVADDGVRLSVTDDGAASGEFTVGNGITGMRERAAALGGELAAGARPGGGFAVRARLPDRAEPGGPAGGGPASGDDSGARPRQPAAAAPAQEERQA</sequence>
<reference evidence="13 14" key="1">
    <citation type="submission" date="2020-07" db="EMBL/GenBank/DDBJ databases">
        <title>Sequencing the genomes of 1000 actinobacteria strains.</title>
        <authorList>
            <person name="Klenk H.-P."/>
        </authorList>
    </citation>
    <scope>NUCLEOTIDE SEQUENCE [LARGE SCALE GENOMIC DNA]</scope>
    <source>
        <strain evidence="13 14">DSM 45927</strain>
    </source>
</reference>
<evidence type="ECO:0000256" key="3">
    <source>
        <dbReference type="ARBA" id="ARBA00022553"/>
    </source>
</evidence>
<dbReference type="InterPro" id="IPR011712">
    <property type="entry name" value="Sig_transdc_His_kin_sub3_dim/P"/>
</dbReference>